<dbReference type="Proteomes" id="UP000649345">
    <property type="component" value="Unassembled WGS sequence"/>
</dbReference>
<keyword evidence="15" id="KW-1185">Reference proteome</keyword>
<evidence type="ECO:0000256" key="7">
    <source>
        <dbReference type="ARBA" id="ARBA00022777"/>
    </source>
</evidence>
<dbReference type="InterPro" id="IPR045540">
    <property type="entry name" value="YegS/DAGK_C"/>
</dbReference>
<sequence length="313" mass="35104">MLHLEKKLFFIYNPHAGKENIKGKLYGIIQAMSDAGYAITIYPTKAPQDAVGQIRELPDDYDLVVCSGGDGTLDEVMTGMMHRKHKIPVGYIPAGSCNDFARSLQIPNNMDQAAEIAVRGVNYSIDVGSINERNFIYVAAFGIFTDVSYTTKQEVKNVLGHMAYVLEGMKQLMNVKSYQLKVTSDEATFEGDFLFGMITNSKSVGGFKSIIGKNVIFDDGVFEMTFIMRPKNPMELQEILAALLIEQIDTKYMYSFRSSRVVIESEEPVPWTLDGEFGGEHTRVEITNNQRAVEIRMPEEVRDALVAEEEEGY</sequence>
<keyword evidence="5" id="KW-0479">Metal-binding</keyword>
<keyword evidence="4" id="KW-0808">Transferase</keyword>
<dbReference type="GO" id="GO:0008654">
    <property type="term" value="P:phospholipid biosynthetic process"/>
    <property type="evidence" value="ECO:0007669"/>
    <property type="project" value="UniProtKB-KW"/>
</dbReference>
<evidence type="ECO:0000256" key="5">
    <source>
        <dbReference type="ARBA" id="ARBA00022723"/>
    </source>
</evidence>
<dbReference type="InterPro" id="IPR017438">
    <property type="entry name" value="ATP-NAD_kinase_N"/>
</dbReference>
<evidence type="ECO:0000256" key="9">
    <source>
        <dbReference type="ARBA" id="ARBA00022842"/>
    </source>
</evidence>
<keyword evidence="9" id="KW-0460">Magnesium</keyword>
<evidence type="ECO:0000256" key="1">
    <source>
        <dbReference type="ARBA" id="ARBA00001946"/>
    </source>
</evidence>
<dbReference type="InterPro" id="IPR050187">
    <property type="entry name" value="Lipid_Phosphate_FormReg"/>
</dbReference>
<keyword evidence="8" id="KW-0067">ATP-binding</keyword>
<evidence type="ECO:0000256" key="8">
    <source>
        <dbReference type="ARBA" id="ARBA00022840"/>
    </source>
</evidence>
<dbReference type="InterPro" id="IPR001206">
    <property type="entry name" value="Diacylglycerol_kinase_cat_dom"/>
</dbReference>
<dbReference type="EMBL" id="JACOOR010000006">
    <property type="protein sequence ID" value="MBC5660372.1"/>
    <property type="molecule type" value="Genomic_DNA"/>
</dbReference>
<dbReference type="GO" id="GO:0005524">
    <property type="term" value="F:ATP binding"/>
    <property type="evidence" value="ECO:0007669"/>
    <property type="project" value="UniProtKB-KW"/>
</dbReference>
<evidence type="ECO:0000256" key="6">
    <source>
        <dbReference type="ARBA" id="ARBA00022741"/>
    </source>
</evidence>
<dbReference type="AlphaFoldDB" id="A0A923LDQ2"/>
<dbReference type="SMART" id="SM00046">
    <property type="entry name" value="DAGKc"/>
    <property type="match status" value="1"/>
</dbReference>
<evidence type="ECO:0000256" key="12">
    <source>
        <dbReference type="ARBA" id="ARBA00023264"/>
    </source>
</evidence>
<gene>
    <name evidence="14" type="ORF">H8S44_11385</name>
</gene>
<dbReference type="GO" id="GO:0005886">
    <property type="term" value="C:plasma membrane"/>
    <property type="evidence" value="ECO:0007669"/>
    <property type="project" value="TreeGrafter"/>
</dbReference>
<dbReference type="InterPro" id="IPR005218">
    <property type="entry name" value="Diacylglycerol/lipid_kinase"/>
</dbReference>
<dbReference type="PANTHER" id="PTHR12358">
    <property type="entry name" value="SPHINGOSINE KINASE"/>
    <property type="match status" value="1"/>
</dbReference>
<feature type="domain" description="DAGKc" evidence="13">
    <location>
        <begin position="3"/>
        <end position="134"/>
    </location>
</feature>
<keyword evidence="6" id="KW-0547">Nucleotide-binding</keyword>
<keyword evidence="12" id="KW-1208">Phospholipid metabolism</keyword>
<evidence type="ECO:0000256" key="2">
    <source>
        <dbReference type="ARBA" id="ARBA00005983"/>
    </source>
</evidence>
<dbReference type="PROSITE" id="PS50146">
    <property type="entry name" value="DAGK"/>
    <property type="match status" value="1"/>
</dbReference>
<protein>
    <submittedName>
        <fullName evidence="14">YegS/Rv2252/BmrU family lipid kinase</fullName>
    </submittedName>
</protein>
<dbReference type="PANTHER" id="PTHR12358:SF106">
    <property type="entry name" value="LIPID KINASE YEGS"/>
    <property type="match status" value="1"/>
</dbReference>
<name>A0A923LDQ2_9FIRM</name>
<dbReference type="Pfam" id="PF00781">
    <property type="entry name" value="DAGK_cat"/>
    <property type="match status" value="1"/>
</dbReference>
<dbReference type="GO" id="GO:0004143">
    <property type="term" value="F:ATP-dependent diacylglycerol kinase activity"/>
    <property type="evidence" value="ECO:0007669"/>
    <property type="project" value="TreeGrafter"/>
</dbReference>
<dbReference type="Gene3D" id="2.60.200.40">
    <property type="match status" value="1"/>
</dbReference>
<dbReference type="Gene3D" id="3.40.50.10330">
    <property type="entry name" value="Probable inorganic polyphosphate/atp-NAD kinase, domain 1"/>
    <property type="match status" value="1"/>
</dbReference>
<dbReference type="GO" id="GO:0046872">
    <property type="term" value="F:metal ion binding"/>
    <property type="evidence" value="ECO:0007669"/>
    <property type="project" value="UniProtKB-KW"/>
</dbReference>
<keyword evidence="3" id="KW-0444">Lipid biosynthesis</keyword>
<evidence type="ECO:0000313" key="14">
    <source>
        <dbReference type="EMBL" id="MBC5660372.1"/>
    </source>
</evidence>
<dbReference type="Pfam" id="PF19279">
    <property type="entry name" value="YegS_C"/>
    <property type="match status" value="1"/>
</dbReference>
<evidence type="ECO:0000256" key="11">
    <source>
        <dbReference type="ARBA" id="ARBA00023209"/>
    </source>
</evidence>
<accession>A0A923LDQ2</accession>
<evidence type="ECO:0000313" key="15">
    <source>
        <dbReference type="Proteomes" id="UP000649345"/>
    </source>
</evidence>
<comment type="similarity">
    <text evidence="2">Belongs to the diacylglycerol/lipid kinase family.</text>
</comment>
<reference evidence="14" key="1">
    <citation type="submission" date="2020-08" db="EMBL/GenBank/DDBJ databases">
        <title>Genome public.</title>
        <authorList>
            <person name="Liu C."/>
            <person name="Sun Q."/>
        </authorList>
    </citation>
    <scope>NUCLEOTIDE SEQUENCE</scope>
    <source>
        <strain evidence="14">NSJ-68</strain>
    </source>
</reference>
<evidence type="ECO:0000259" key="13">
    <source>
        <dbReference type="PROSITE" id="PS50146"/>
    </source>
</evidence>
<dbReference type="SUPFAM" id="SSF111331">
    <property type="entry name" value="NAD kinase/diacylglycerol kinase-like"/>
    <property type="match status" value="1"/>
</dbReference>
<keyword evidence="10" id="KW-0443">Lipid metabolism</keyword>
<evidence type="ECO:0000256" key="10">
    <source>
        <dbReference type="ARBA" id="ARBA00023098"/>
    </source>
</evidence>
<dbReference type="RefSeq" id="WP_186872395.1">
    <property type="nucleotide sequence ID" value="NZ_JACOOR010000006.1"/>
</dbReference>
<comment type="cofactor">
    <cofactor evidence="1">
        <name>Mg(2+)</name>
        <dbReference type="ChEBI" id="CHEBI:18420"/>
    </cofactor>
</comment>
<comment type="caution">
    <text evidence="14">The sequence shown here is derived from an EMBL/GenBank/DDBJ whole genome shotgun (WGS) entry which is preliminary data.</text>
</comment>
<keyword evidence="11" id="KW-0594">Phospholipid biosynthesis</keyword>
<dbReference type="CDD" id="cd01653">
    <property type="entry name" value="GATase1"/>
    <property type="match status" value="1"/>
</dbReference>
<organism evidence="14 15">
    <name type="scientific">Anaerosacchariphilus hominis</name>
    <dbReference type="NCBI Taxonomy" id="2763017"/>
    <lineage>
        <taxon>Bacteria</taxon>
        <taxon>Bacillati</taxon>
        <taxon>Bacillota</taxon>
        <taxon>Clostridia</taxon>
        <taxon>Lachnospirales</taxon>
        <taxon>Lachnospiraceae</taxon>
        <taxon>Anaerosacchariphilus</taxon>
    </lineage>
</organism>
<keyword evidence="7 14" id="KW-0418">Kinase</keyword>
<evidence type="ECO:0000256" key="3">
    <source>
        <dbReference type="ARBA" id="ARBA00022516"/>
    </source>
</evidence>
<dbReference type="NCBIfam" id="TIGR00147">
    <property type="entry name" value="YegS/Rv2252/BmrU family lipid kinase"/>
    <property type="match status" value="1"/>
</dbReference>
<evidence type="ECO:0000256" key="4">
    <source>
        <dbReference type="ARBA" id="ARBA00022679"/>
    </source>
</evidence>
<proteinExistence type="inferred from homology"/>
<dbReference type="InterPro" id="IPR016064">
    <property type="entry name" value="NAD/diacylglycerol_kinase_sf"/>
</dbReference>